<evidence type="ECO:0000256" key="5">
    <source>
        <dbReference type="ARBA" id="ARBA00022729"/>
    </source>
</evidence>
<dbReference type="EMBL" id="CP023445">
    <property type="protein sequence ID" value="ATE54694.1"/>
    <property type="molecule type" value="Genomic_DNA"/>
</dbReference>
<dbReference type="SUPFAM" id="SSF49384">
    <property type="entry name" value="Carbohydrate-binding domain"/>
    <property type="match status" value="1"/>
</dbReference>
<dbReference type="InterPro" id="IPR012291">
    <property type="entry name" value="CBM2_carb-bd_dom_sf"/>
</dbReference>
<keyword evidence="5 11" id="KW-0732">Signal</keyword>
<dbReference type="InterPro" id="IPR029058">
    <property type="entry name" value="AB_hydrolase_fold"/>
</dbReference>
<evidence type="ECO:0000259" key="12">
    <source>
        <dbReference type="PROSITE" id="PS51173"/>
    </source>
</evidence>
<evidence type="ECO:0000313" key="13">
    <source>
        <dbReference type="EMBL" id="ATE54694.1"/>
    </source>
</evidence>
<evidence type="ECO:0000256" key="8">
    <source>
        <dbReference type="ARBA" id="ARBA00023326"/>
    </source>
</evidence>
<reference evidence="13" key="1">
    <citation type="submission" date="2017-09" db="EMBL/GenBank/DDBJ databases">
        <title>Complete Genome Sequence of ansamitocin-producing Bacterium Actinosynnema pretiosum X47.</title>
        <authorList>
            <person name="Cao G."/>
            <person name="Zong G."/>
            <person name="Zhong C."/>
            <person name="Fu J."/>
        </authorList>
    </citation>
    <scope>NUCLEOTIDE SEQUENCE [LARGE SCALE GENOMIC DNA]</scope>
    <source>
        <strain evidence="13">X47</strain>
    </source>
</reference>
<organism evidence="13 14">
    <name type="scientific">Actinosynnema pretiosum</name>
    <dbReference type="NCBI Taxonomy" id="42197"/>
    <lineage>
        <taxon>Bacteria</taxon>
        <taxon>Bacillati</taxon>
        <taxon>Actinomycetota</taxon>
        <taxon>Actinomycetes</taxon>
        <taxon>Pseudonocardiales</taxon>
        <taxon>Pseudonocardiaceae</taxon>
        <taxon>Actinosynnema</taxon>
    </lineage>
</organism>
<sequence>MARKRVLAAAGIALLTLAAGLITTSASGATGTPGASATTEGCGKAPALTSGTRTITSSGKSRTYILSIPDGYDRDRPHRVVFGFHWLGGTANDVATGQTVQRDVWSYYGLKRLAGSSTIFVAPQGFNNGWANNGGEDITLVDDIVRQLDAGLCVDTAQRFATGFSYGGAMSYSVACSRPTVFRAVAVIAGGVLSGCAGGTQPIAYLGIHGLRDSVLNISGGRSMRDRFVRNNGCAAQNPPEPSQGSLTHRGTTYTGCRDGYPVRWVAFDEGHIAAPQDNAPGDSGTRTWAPEETWRFFTQFAGTGPDPTGTTTSTTTTTTTPGEPQPGACRVAATVNAWGNGLTAELAVTNTGTTQVQGWSLEFALPAGQVITSGWNASYAPNSGRVTARDAGYNAAIPPGGRVSIGYQVTHSGDAAPPSGFSLNGAPCTMG</sequence>
<evidence type="ECO:0000256" key="2">
    <source>
        <dbReference type="ARBA" id="ARBA00010278"/>
    </source>
</evidence>
<feature type="domain" description="CBM2" evidence="12">
    <location>
        <begin position="323"/>
        <end position="432"/>
    </location>
</feature>
<dbReference type="Proteomes" id="UP000218505">
    <property type="component" value="Chromosome"/>
</dbReference>
<dbReference type="PANTHER" id="PTHR38050:SF1">
    <property type="entry name" value="FERULOYL ESTERASE C"/>
    <property type="match status" value="1"/>
</dbReference>
<dbReference type="GO" id="GO:0045493">
    <property type="term" value="P:xylan catabolic process"/>
    <property type="evidence" value="ECO:0007669"/>
    <property type="project" value="UniProtKB-KW"/>
</dbReference>
<name>A0A290Z6S3_9PSEU</name>
<keyword evidence="6" id="KW-0378">Hydrolase</keyword>
<keyword evidence="7" id="KW-0119">Carbohydrate metabolism</keyword>
<dbReference type="Pfam" id="PF00553">
    <property type="entry name" value="CBM_2"/>
    <property type="match status" value="1"/>
</dbReference>
<keyword evidence="4" id="KW-0858">Xylan degradation</keyword>
<gene>
    <name evidence="13" type="ORF">CNX65_16575</name>
</gene>
<feature type="region of interest" description="Disordered" evidence="10">
    <location>
        <begin position="301"/>
        <end position="327"/>
    </location>
</feature>
<dbReference type="InterPro" id="IPR043595">
    <property type="entry name" value="FaeB/C/D"/>
</dbReference>
<comment type="similarity">
    <text evidence="2">Belongs to the faeC family.</text>
</comment>
<keyword evidence="14" id="KW-1185">Reference proteome</keyword>
<evidence type="ECO:0000256" key="11">
    <source>
        <dbReference type="SAM" id="SignalP"/>
    </source>
</evidence>
<feature type="compositionally biased region" description="Low complexity" evidence="10">
    <location>
        <begin position="303"/>
        <end position="327"/>
    </location>
</feature>
<proteinExistence type="inferred from homology"/>
<feature type="chain" id="PRO_5012357976" evidence="11">
    <location>
        <begin position="29"/>
        <end position="432"/>
    </location>
</feature>
<dbReference type="Gene3D" id="2.60.40.290">
    <property type="match status" value="1"/>
</dbReference>
<keyword evidence="3" id="KW-0964">Secreted</keyword>
<evidence type="ECO:0000256" key="7">
    <source>
        <dbReference type="ARBA" id="ARBA00023277"/>
    </source>
</evidence>
<evidence type="ECO:0000256" key="1">
    <source>
        <dbReference type="ARBA" id="ARBA00004613"/>
    </source>
</evidence>
<dbReference type="ESTHER" id="9pseu-a0a290z6s3">
    <property type="family name" value="FaeC"/>
</dbReference>
<dbReference type="GO" id="GO:0030600">
    <property type="term" value="F:feruloyl esterase activity"/>
    <property type="evidence" value="ECO:0007669"/>
    <property type="project" value="InterPro"/>
</dbReference>
<dbReference type="GO" id="GO:0004553">
    <property type="term" value="F:hydrolase activity, hydrolyzing O-glycosyl compounds"/>
    <property type="evidence" value="ECO:0007669"/>
    <property type="project" value="InterPro"/>
</dbReference>
<evidence type="ECO:0000256" key="3">
    <source>
        <dbReference type="ARBA" id="ARBA00022525"/>
    </source>
</evidence>
<evidence type="ECO:0000313" key="14">
    <source>
        <dbReference type="Proteomes" id="UP000218505"/>
    </source>
</evidence>
<dbReference type="RefSeq" id="WP_096494094.1">
    <property type="nucleotide sequence ID" value="NZ_CP023445.1"/>
</dbReference>
<comment type="subcellular location">
    <subcellularLocation>
        <location evidence="1">Secreted</location>
    </subcellularLocation>
</comment>
<dbReference type="PANTHER" id="PTHR38050">
    <property type="match status" value="1"/>
</dbReference>
<dbReference type="InterPro" id="IPR001919">
    <property type="entry name" value="CBD2"/>
</dbReference>
<dbReference type="AlphaFoldDB" id="A0A290Z6S3"/>
<dbReference type="GO" id="GO:0030247">
    <property type="term" value="F:polysaccharide binding"/>
    <property type="evidence" value="ECO:0007669"/>
    <property type="project" value="UniProtKB-UniRule"/>
</dbReference>
<keyword evidence="8" id="KW-0624">Polysaccharide degradation</keyword>
<dbReference type="Gene3D" id="3.40.50.1820">
    <property type="entry name" value="alpha/beta hydrolase"/>
    <property type="match status" value="1"/>
</dbReference>
<dbReference type="SMART" id="SM00637">
    <property type="entry name" value="CBD_II"/>
    <property type="match status" value="1"/>
</dbReference>
<evidence type="ECO:0000256" key="6">
    <source>
        <dbReference type="ARBA" id="ARBA00022801"/>
    </source>
</evidence>
<evidence type="ECO:0000256" key="9">
    <source>
        <dbReference type="ARBA" id="ARBA00025250"/>
    </source>
</evidence>
<dbReference type="PROSITE" id="PS51173">
    <property type="entry name" value="CBM2"/>
    <property type="match status" value="1"/>
</dbReference>
<dbReference type="KEGG" id="apre:CNX65_16575"/>
<protein>
    <submittedName>
        <fullName evidence="13">Cellulose-binding protein</fullName>
    </submittedName>
</protein>
<dbReference type="InterPro" id="IPR008965">
    <property type="entry name" value="CBM2/CBM3_carb-bd_dom_sf"/>
</dbReference>
<dbReference type="SUPFAM" id="SSF53474">
    <property type="entry name" value="alpha/beta-Hydrolases"/>
    <property type="match status" value="1"/>
</dbReference>
<feature type="signal peptide" evidence="11">
    <location>
        <begin position="1"/>
        <end position="28"/>
    </location>
</feature>
<evidence type="ECO:0000256" key="10">
    <source>
        <dbReference type="SAM" id="MobiDB-lite"/>
    </source>
</evidence>
<evidence type="ECO:0000256" key="4">
    <source>
        <dbReference type="ARBA" id="ARBA00022651"/>
    </source>
</evidence>
<accession>A0A290Z6S3</accession>
<dbReference type="GO" id="GO:0005576">
    <property type="term" value="C:extracellular region"/>
    <property type="evidence" value="ECO:0007669"/>
    <property type="project" value="UniProtKB-SubCell"/>
</dbReference>
<comment type="function">
    <text evidence="9">Involved in degradation of plant cell walls. Hydrolyzes the feruloyl-arabinose ester bond in arabinoxylans, and the feruloyl-galactose ester bond in pectin. Active against paranitrophenyl-acetate, methyl ferulate and wheat arabinoxylan.</text>
</comment>